<organism evidence="1 2">
    <name type="scientific">Microcystis flos-aquae Mf_WU_F_19750830_S460</name>
    <dbReference type="NCBI Taxonomy" id="2486237"/>
    <lineage>
        <taxon>Bacteria</taxon>
        <taxon>Bacillati</taxon>
        <taxon>Cyanobacteriota</taxon>
        <taxon>Cyanophyceae</taxon>
        <taxon>Oscillatoriophycideae</taxon>
        <taxon>Chroococcales</taxon>
        <taxon>Microcystaceae</taxon>
        <taxon>Microcystis</taxon>
    </lineage>
</organism>
<dbReference type="EMBL" id="SFAN01000062">
    <property type="protein sequence ID" value="TRV23861.1"/>
    <property type="molecule type" value="Genomic_DNA"/>
</dbReference>
<protein>
    <submittedName>
        <fullName evidence="1">Uncharacterized protein</fullName>
    </submittedName>
</protein>
<dbReference type="Proteomes" id="UP000320730">
    <property type="component" value="Unassembled WGS sequence"/>
</dbReference>
<proteinExistence type="predicted"/>
<accession>A0A552LUG9</accession>
<evidence type="ECO:0000313" key="1">
    <source>
        <dbReference type="EMBL" id="TRV23861.1"/>
    </source>
</evidence>
<comment type="caution">
    <text evidence="1">The sequence shown here is derived from an EMBL/GenBank/DDBJ whole genome shotgun (WGS) entry which is preliminary data.</text>
</comment>
<sequence length="60" mass="6735">MPERVWVLGTRTDAGVGKIRLAVFPGRKRIPLKQEHPNDLETKILSKSPQISRDLLTPSS</sequence>
<gene>
    <name evidence="1" type="ORF">EWV40_07560</name>
</gene>
<reference evidence="1 2" key="1">
    <citation type="submission" date="2019-01" db="EMBL/GenBank/DDBJ databases">
        <title>Coherence of Microcystis species and biogeography revealed through population genomics.</title>
        <authorList>
            <person name="Perez-Carrascal O.M."/>
            <person name="Terrat Y."/>
            <person name="Giani A."/>
            <person name="Fortin N."/>
            <person name="Tromas N."/>
            <person name="Shapiro B.J."/>
        </authorList>
    </citation>
    <scope>NUCLEOTIDE SEQUENCE [LARGE SCALE GENOMIC DNA]</scope>
    <source>
        <strain evidence="1">Mf_WU_F_19750830_S460</strain>
    </source>
</reference>
<dbReference type="AlphaFoldDB" id="A0A552LUG9"/>
<name>A0A552LUG9_9CHRO</name>
<evidence type="ECO:0000313" key="2">
    <source>
        <dbReference type="Proteomes" id="UP000320730"/>
    </source>
</evidence>